<evidence type="ECO:0000313" key="2">
    <source>
        <dbReference type="EMBL" id="AHE97391.1"/>
    </source>
</evidence>
<keyword evidence="3" id="KW-1185">Reference proteome</keyword>
<organism evidence="2 3">
    <name type="scientific">Thioalkalivibrio paradoxus ARh 1</name>
    <dbReference type="NCBI Taxonomy" id="713585"/>
    <lineage>
        <taxon>Bacteria</taxon>
        <taxon>Pseudomonadati</taxon>
        <taxon>Pseudomonadota</taxon>
        <taxon>Gammaproteobacteria</taxon>
        <taxon>Chromatiales</taxon>
        <taxon>Ectothiorhodospiraceae</taxon>
        <taxon>Thioalkalivibrio</taxon>
    </lineage>
</organism>
<reference evidence="2 3" key="1">
    <citation type="submission" date="2013-12" db="EMBL/GenBank/DDBJ databases">
        <authorList>
            <consortium name="DOE Joint Genome Institute"/>
            <person name="Muyzer G."/>
            <person name="Huntemann M."/>
            <person name="Han J."/>
            <person name="Chen A."/>
            <person name="Kyrpides N."/>
            <person name="Mavromatis K."/>
            <person name="Markowitz V."/>
            <person name="Palaniappan K."/>
            <person name="Ivanova N."/>
            <person name="Schaumberg A."/>
            <person name="Pati A."/>
            <person name="Liolios K."/>
            <person name="Nordberg H.P."/>
            <person name="Cantor M.N."/>
            <person name="Hua S.X."/>
            <person name="Woyke T."/>
        </authorList>
    </citation>
    <scope>NUCLEOTIDE SEQUENCE [LARGE SCALE GENOMIC DNA]</scope>
    <source>
        <strain evidence="2 3">ARh 1</strain>
    </source>
</reference>
<dbReference type="CDD" id="cd09110">
    <property type="entry name" value="PLDc_CLS_1"/>
    <property type="match status" value="1"/>
</dbReference>
<dbReference type="STRING" id="713585.THITH_02845"/>
<proteinExistence type="predicted"/>
<dbReference type="AlphaFoldDB" id="W0DGA2"/>
<dbReference type="EMBL" id="CP007029">
    <property type="protein sequence ID" value="AHE97391.1"/>
    <property type="molecule type" value="Genomic_DNA"/>
</dbReference>
<dbReference type="SUPFAM" id="SSF56024">
    <property type="entry name" value="Phospholipase D/nuclease"/>
    <property type="match status" value="2"/>
</dbReference>
<sequence>MRPWQRSGFPPRGPHRYQLLVDGGTFIPAMLEAIETAREQVLLEMYLVDSGTTAEHFIGALAAAARRGVDVHLLLDGFGAQGLGSAERSRLTAAGVRLAFHNPLGWVRWRVALFRDHRKLLLVDGRVAFVGGMGITDAFDPVARGAGAHWHEVMLALEGPCVADWQRLFADGWRQWGRDAIAFPGPATPPAPTTPDGRVLGHVGAGGQAVLRAVLAQIGKARSRVWIATAYFAPTRRLRRALKRAVRRGVDVRLLLAGPCNDHPAVWHAGRRFYGRLLQAGVRIFEYQPRFLHAKMVLCDDWASIGSSNLDHWTLRWNLEANQALTDPMTVEDLAAVFRHDFTLSEEWTFAAWQERGLRQRLLERLLGSLDDLLVQWSYRRALRHPPSAQR</sequence>
<feature type="domain" description="PLD phosphodiesterase" evidence="1">
    <location>
        <begin position="288"/>
        <end position="314"/>
    </location>
</feature>
<dbReference type="GO" id="GO:0032049">
    <property type="term" value="P:cardiolipin biosynthetic process"/>
    <property type="evidence" value="ECO:0007669"/>
    <property type="project" value="UniProtKB-ARBA"/>
</dbReference>
<dbReference type="Pfam" id="PF13091">
    <property type="entry name" value="PLDc_2"/>
    <property type="match status" value="2"/>
</dbReference>
<accession>W0DGA2</accession>
<dbReference type="HOGENOM" id="CLU_038053_0_1_6"/>
<dbReference type="Proteomes" id="UP000005289">
    <property type="component" value="Chromosome"/>
</dbReference>
<dbReference type="PROSITE" id="PS50035">
    <property type="entry name" value="PLD"/>
    <property type="match status" value="2"/>
</dbReference>
<dbReference type="SMART" id="SM00155">
    <property type="entry name" value="PLDc"/>
    <property type="match status" value="2"/>
</dbReference>
<dbReference type="GO" id="GO:0008808">
    <property type="term" value="F:cardiolipin synthase activity"/>
    <property type="evidence" value="ECO:0007669"/>
    <property type="project" value="TreeGrafter"/>
</dbReference>
<name>W0DGA2_9GAMM</name>
<dbReference type="InterPro" id="IPR025202">
    <property type="entry name" value="PLD-like_dom"/>
</dbReference>
<dbReference type="InterPro" id="IPR001736">
    <property type="entry name" value="PLipase_D/transphosphatidylase"/>
</dbReference>
<gene>
    <name evidence="2" type="ORF">THITH_02845</name>
</gene>
<dbReference type="Gene3D" id="3.30.870.10">
    <property type="entry name" value="Endonuclease Chain A"/>
    <property type="match status" value="2"/>
</dbReference>
<dbReference type="CDD" id="cd09159">
    <property type="entry name" value="PLDc_ybhO_like_2"/>
    <property type="match status" value="1"/>
</dbReference>
<feature type="domain" description="PLD phosphodiesterase" evidence="1">
    <location>
        <begin position="112"/>
        <end position="139"/>
    </location>
</feature>
<evidence type="ECO:0000313" key="3">
    <source>
        <dbReference type="Proteomes" id="UP000005289"/>
    </source>
</evidence>
<dbReference type="OrthoDB" id="9762009at2"/>
<dbReference type="KEGG" id="tti:THITH_02845"/>
<evidence type="ECO:0000259" key="1">
    <source>
        <dbReference type="PROSITE" id="PS50035"/>
    </source>
</evidence>
<dbReference type="PANTHER" id="PTHR21248">
    <property type="entry name" value="CARDIOLIPIN SYNTHASE"/>
    <property type="match status" value="1"/>
</dbReference>
<dbReference type="GO" id="GO:0016020">
    <property type="term" value="C:membrane"/>
    <property type="evidence" value="ECO:0007669"/>
    <property type="project" value="TreeGrafter"/>
</dbReference>
<dbReference type="PANTHER" id="PTHR21248:SF23">
    <property type="entry name" value="CARDIOLIPIN SYNTHASE B"/>
    <property type="match status" value="1"/>
</dbReference>
<protein>
    <submittedName>
        <fullName evidence="2">Phospholipase</fullName>
    </submittedName>
</protein>